<dbReference type="EMBL" id="CAJMWW010000092">
    <property type="protein sequence ID" value="CAE6439979.1"/>
    <property type="molecule type" value="Genomic_DNA"/>
</dbReference>
<feature type="region of interest" description="Disordered" evidence="1">
    <location>
        <begin position="27"/>
        <end position="64"/>
    </location>
</feature>
<feature type="compositionally biased region" description="Low complexity" evidence="1">
    <location>
        <begin position="35"/>
        <end position="47"/>
    </location>
</feature>
<dbReference type="AlphaFoldDB" id="A0A8H2Y3Q7"/>
<sequence>MEDSVHEFDHPKNSDMLLGQQVRKTLALLKREPSSEPSPSQSSASHSQGTEFIRSLTGKHKRKHRDYEKYESCAHKIAEALKHANRAVELDDGALTLAAAKEYNQSAELLENVLKVVTEKGNEESEHEDVVRLRKLRISGSSKLDLFDSPRSGYKITIAWWHRRFIIMTIRR</sequence>
<gene>
    <name evidence="2" type="ORF">RDB_LOCUS92093</name>
</gene>
<evidence type="ECO:0000313" key="3">
    <source>
        <dbReference type="Proteomes" id="UP000663841"/>
    </source>
</evidence>
<evidence type="ECO:0008006" key="4">
    <source>
        <dbReference type="Google" id="ProtNLM"/>
    </source>
</evidence>
<dbReference type="Proteomes" id="UP000663841">
    <property type="component" value="Unassembled WGS sequence"/>
</dbReference>
<evidence type="ECO:0000256" key="1">
    <source>
        <dbReference type="SAM" id="MobiDB-lite"/>
    </source>
</evidence>
<proteinExistence type="predicted"/>
<evidence type="ECO:0000313" key="2">
    <source>
        <dbReference type="EMBL" id="CAE6439979.1"/>
    </source>
</evidence>
<protein>
    <recommendedName>
        <fullName evidence="4">MIT domain-containing protein</fullName>
    </recommendedName>
</protein>
<organism evidence="2 3">
    <name type="scientific">Rhizoctonia solani</name>
    <dbReference type="NCBI Taxonomy" id="456999"/>
    <lineage>
        <taxon>Eukaryota</taxon>
        <taxon>Fungi</taxon>
        <taxon>Dikarya</taxon>
        <taxon>Basidiomycota</taxon>
        <taxon>Agaricomycotina</taxon>
        <taxon>Agaricomycetes</taxon>
        <taxon>Cantharellales</taxon>
        <taxon>Ceratobasidiaceae</taxon>
        <taxon>Rhizoctonia</taxon>
    </lineage>
</organism>
<comment type="caution">
    <text evidence="2">The sequence shown here is derived from an EMBL/GenBank/DDBJ whole genome shotgun (WGS) entry which is preliminary data.</text>
</comment>
<accession>A0A8H2Y3Q7</accession>
<reference evidence="2" key="1">
    <citation type="submission" date="2021-01" db="EMBL/GenBank/DDBJ databases">
        <authorList>
            <person name="Kaushik A."/>
        </authorList>
    </citation>
    <scope>NUCLEOTIDE SEQUENCE</scope>
    <source>
        <strain evidence="2">AG3-T5</strain>
    </source>
</reference>
<name>A0A8H2Y3Q7_9AGAM</name>